<dbReference type="SUPFAM" id="SSF52038">
    <property type="entry name" value="Barstar-related"/>
    <property type="match status" value="1"/>
</dbReference>
<name>G8NS26_GRAMM</name>
<dbReference type="HOGENOM" id="CLU_106267_0_0_0"/>
<sequence>MAAFISDSKDETRLDWAVLRDGGISLYLNHEFLNEDVMKLQALEYSVKSFDCSTWLTPADMHDSLQNTLEFPSYYGRNFNALNDCLQDLEVPFIGGLSLVFRHFDRFANASPENQDLAFSVLDLCVRASRTHMLTGRRFLTLVQSDDPTLQFEGLGAIDTPWNRRECLAKNRNL</sequence>
<accession>G8NS26</accession>
<dbReference type="Gene3D" id="3.30.370.10">
    <property type="entry name" value="Barstar-like"/>
    <property type="match status" value="1"/>
</dbReference>
<dbReference type="RefSeq" id="WP_014265113.1">
    <property type="nucleotide sequence ID" value="NC_016631.1"/>
</dbReference>
<dbReference type="Proteomes" id="UP000007113">
    <property type="component" value="Chromosome"/>
</dbReference>
<protein>
    <submittedName>
        <fullName evidence="3">Barstar (Barnase inhibitor)</fullName>
    </submittedName>
</protein>
<evidence type="ECO:0000313" key="4">
    <source>
        <dbReference type="Proteomes" id="UP000007113"/>
    </source>
</evidence>
<dbReference type="InterPro" id="IPR035905">
    <property type="entry name" value="Barstar-like_sf"/>
</dbReference>
<dbReference type="AlphaFoldDB" id="G8NS26"/>
<evidence type="ECO:0000313" key="3">
    <source>
        <dbReference type="EMBL" id="AEU36234.1"/>
    </source>
</evidence>
<dbReference type="Pfam" id="PF01337">
    <property type="entry name" value="Barstar"/>
    <property type="match status" value="1"/>
</dbReference>
<dbReference type="KEGG" id="gma:AciX8_1898"/>
<organism evidence="3 4">
    <name type="scientific">Granulicella mallensis (strain ATCC BAA-1857 / DSM 23137 / MP5ACTX8)</name>
    <dbReference type="NCBI Taxonomy" id="682795"/>
    <lineage>
        <taxon>Bacteria</taxon>
        <taxon>Pseudomonadati</taxon>
        <taxon>Acidobacteriota</taxon>
        <taxon>Terriglobia</taxon>
        <taxon>Terriglobales</taxon>
        <taxon>Acidobacteriaceae</taxon>
        <taxon>Granulicella</taxon>
    </lineage>
</organism>
<proteinExistence type="inferred from homology"/>
<gene>
    <name evidence="3" type="ordered locus">AciX8_1898</name>
</gene>
<dbReference type="InterPro" id="IPR000468">
    <property type="entry name" value="Barstar"/>
</dbReference>
<dbReference type="eggNOG" id="COG2732">
    <property type="taxonomic scope" value="Bacteria"/>
</dbReference>
<dbReference type="STRING" id="682795.AciX8_1898"/>
<evidence type="ECO:0000259" key="2">
    <source>
        <dbReference type="Pfam" id="PF01337"/>
    </source>
</evidence>
<dbReference type="OrthoDB" id="7575400at2"/>
<keyword evidence="4" id="KW-1185">Reference proteome</keyword>
<evidence type="ECO:0000256" key="1">
    <source>
        <dbReference type="ARBA" id="ARBA00006845"/>
    </source>
</evidence>
<comment type="similarity">
    <text evidence="1">Belongs to the barstar family.</text>
</comment>
<feature type="domain" description="Barstar (barnase inhibitor)" evidence="2">
    <location>
        <begin position="48"/>
        <end position="128"/>
    </location>
</feature>
<reference evidence="3 4" key="1">
    <citation type="submission" date="2011-11" db="EMBL/GenBank/DDBJ databases">
        <title>Complete sequence of Granulicella mallensis MP5ACTX8.</title>
        <authorList>
            <consortium name="US DOE Joint Genome Institute"/>
            <person name="Lucas S."/>
            <person name="Copeland A."/>
            <person name="Lapidus A."/>
            <person name="Cheng J.-F."/>
            <person name="Goodwin L."/>
            <person name="Pitluck S."/>
            <person name="Peters L."/>
            <person name="Lu M."/>
            <person name="Detter J.C."/>
            <person name="Han C."/>
            <person name="Tapia R."/>
            <person name="Land M."/>
            <person name="Hauser L."/>
            <person name="Kyrpides N."/>
            <person name="Ivanova N."/>
            <person name="Mikhailova N."/>
            <person name="Pagani I."/>
            <person name="Rawat S."/>
            <person name="Mannisto M."/>
            <person name="Haggblom M."/>
            <person name="Woyke T."/>
        </authorList>
    </citation>
    <scope>NUCLEOTIDE SEQUENCE [LARGE SCALE GENOMIC DNA]</scope>
    <source>
        <strain evidence="4">ATCC BAA-1857 / DSM 23137 / MP5ACTX8</strain>
    </source>
</reference>
<dbReference type="EMBL" id="CP003130">
    <property type="protein sequence ID" value="AEU36234.1"/>
    <property type="molecule type" value="Genomic_DNA"/>
</dbReference>